<dbReference type="GeneTree" id="ENSGT00940000157186"/>
<keyword evidence="19" id="KW-1185">Reference proteome</keyword>
<dbReference type="GO" id="GO:0007411">
    <property type="term" value="P:axon guidance"/>
    <property type="evidence" value="ECO:0007669"/>
    <property type="project" value="TreeGrafter"/>
</dbReference>
<evidence type="ECO:0000256" key="1">
    <source>
        <dbReference type="ARBA" id="ARBA00004479"/>
    </source>
</evidence>
<evidence type="ECO:0000256" key="2">
    <source>
        <dbReference type="ARBA" id="ARBA00009492"/>
    </source>
</evidence>
<dbReference type="EMBL" id="AFYH01204468">
    <property type="status" value="NOT_ANNOTATED_CDS"/>
    <property type="molecule type" value="Genomic_DNA"/>
</dbReference>
<dbReference type="Proteomes" id="UP000008672">
    <property type="component" value="Unassembled WGS sequence"/>
</dbReference>
<dbReference type="InterPro" id="IPR015943">
    <property type="entry name" value="WD40/YVTN_repeat-like_dom_sf"/>
</dbReference>
<keyword evidence="7" id="KW-0221">Differentiation</keyword>
<keyword evidence="9 15" id="KW-1133">Transmembrane helix</keyword>
<keyword evidence="3" id="KW-0217">Developmental protein</keyword>
<dbReference type="eggNOG" id="KOG3611">
    <property type="taxonomic scope" value="Eukaryota"/>
</dbReference>
<evidence type="ECO:0000256" key="6">
    <source>
        <dbReference type="ARBA" id="ARBA00022729"/>
    </source>
</evidence>
<dbReference type="FunFam" id="2.60.40.10:FF:001170">
    <property type="entry name" value="Sema domain, immunoglobulin domain (Ig), short basic domain, secreted, (Semaphorin) 3F"/>
    <property type="match status" value="1"/>
</dbReference>
<keyword evidence="10 15" id="KW-0472">Membrane</keyword>
<evidence type="ECO:0000256" key="7">
    <source>
        <dbReference type="ARBA" id="ARBA00022782"/>
    </source>
</evidence>
<dbReference type="EMBL" id="AFYH01204466">
    <property type="status" value="NOT_ANNOTATED_CDS"/>
    <property type="molecule type" value="Genomic_DNA"/>
</dbReference>
<evidence type="ECO:0000256" key="15">
    <source>
        <dbReference type="SAM" id="Phobius"/>
    </source>
</evidence>
<dbReference type="InterPro" id="IPR013783">
    <property type="entry name" value="Ig-like_fold"/>
</dbReference>
<dbReference type="OMA" id="MSACKRY"/>
<evidence type="ECO:0000256" key="10">
    <source>
        <dbReference type="ARBA" id="ARBA00023136"/>
    </source>
</evidence>
<comment type="subcellular location">
    <subcellularLocation>
        <location evidence="1">Membrane</location>
        <topology evidence="1">Single-pass type I membrane protein</topology>
    </subcellularLocation>
</comment>
<dbReference type="EMBL" id="AFYH01204474">
    <property type="status" value="NOT_ANNOTATED_CDS"/>
    <property type="molecule type" value="Genomic_DNA"/>
</dbReference>
<dbReference type="Ensembl" id="ENSLACT00000007289.1">
    <property type="protein sequence ID" value="ENSLACP00000007229.1"/>
    <property type="gene ID" value="ENSLACG00000006411.1"/>
</dbReference>
<evidence type="ECO:0000256" key="9">
    <source>
        <dbReference type="ARBA" id="ARBA00022989"/>
    </source>
</evidence>
<name>H3AC58_LATCH</name>
<dbReference type="EMBL" id="AFYH01204470">
    <property type="status" value="NOT_ANNOTATED_CDS"/>
    <property type="molecule type" value="Genomic_DNA"/>
</dbReference>
<dbReference type="SMART" id="SM00630">
    <property type="entry name" value="Sema"/>
    <property type="match status" value="1"/>
</dbReference>
<dbReference type="EMBL" id="AFYH01204473">
    <property type="status" value="NOT_ANNOTATED_CDS"/>
    <property type="molecule type" value="Genomic_DNA"/>
</dbReference>
<dbReference type="InterPro" id="IPR016201">
    <property type="entry name" value="PSI"/>
</dbReference>
<proteinExistence type="inferred from homology"/>
<feature type="domain" description="Sema" evidence="17">
    <location>
        <begin position="1"/>
        <end position="458"/>
    </location>
</feature>
<reference evidence="18" key="2">
    <citation type="submission" date="2025-08" db="UniProtKB">
        <authorList>
            <consortium name="Ensembl"/>
        </authorList>
    </citation>
    <scope>IDENTIFICATION</scope>
</reference>
<feature type="transmembrane region" description="Helical" evidence="15">
    <location>
        <begin position="635"/>
        <end position="660"/>
    </location>
</feature>
<dbReference type="Pfam" id="PF01437">
    <property type="entry name" value="PSI"/>
    <property type="match status" value="1"/>
</dbReference>
<evidence type="ECO:0000256" key="14">
    <source>
        <dbReference type="PROSITE-ProRule" id="PRU00352"/>
    </source>
</evidence>
<evidence type="ECO:0000259" key="17">
    <source>
        <dbReference type="PROSITE" id="PS51004"/>
    </source>
</evidence>
<dbReference type="InterPro" id="IPR001627">
    <property type="entry name" value="Semap_dom"/>
</dbReference>
<evidence type="ECO:0000256" key="8">
    <source>
        <dbReference type="ARBA" id="ARBA00022902"/>
    </source>
</evidence>
<evidence type="ECO:0000256" key="3">
    <source>
        <dbReference type="ARBA" id="ARBA00022473"/>
    </source>
</evidence>
<comment type="caution">
    <text evidence="14">Lacks conserved residue(s) required for the propagation of feature annotation.</text>
</comment>
<dbReference type="InterPro" id="IPR002165">
    <property type="entry name" value="Plexin_repeat"/>
</dbReference>
<dbReference type="HOGENOM" id="CLU_009051_4_2_1"/>
<keyword evidence="11" id="KW-1015">Disulfide bond</keyword>
<dbReference type="FunFam" id="2.130.10.10:FF:000033">
    <property type="entry name" value="Semaphorin 4B"/>
    <property type="match status" value="1"/>
</dbReference>
<dbReference type="GO" id="GO:0071526">
    <property type="term" value="P:semaphorin-plexin signaling pathway"/>
    <property type="evidence" value="ECO:0007669"/>
    <property type="project" value="TreeGrafter"/>
</dbReference>
<dbReference type="GO" id="GO:0001755">
    <property type="term" value="P:neural crest cell migration"/>
    <property type="evidence" value="ECO:0007669"/>
    <property type="project" value="TreeGrafter"/>
</dbReference>
<dbReference type="EMBL" id="AFYH01204465">
    <property type="status" value="NOT_ANNOTATED_CDS"/>
    <property type="molecule type" value="Genomic_DNA"/>
</dbReference>
<feature type="domain" description="Ig-like" evidence="16">
    <location>
        <begin position="516"/>
        <end position="600"/>
    </location>
</feature>
<keyword evidence="6" id="KW-0732">Signal</keyword>
<comment type="similarity">
    <text evidence="2">Belongs to the semaphorin family.</text>
</comment>
<dbReference type="FunCoup" id="H3AC58">
    <property type="interactions" value="288"/>
</dbReference>
<reference evidence="18" key="3">
    <citation type="submission" date="2025-09" db="UniProtKB">
        <authorList>
            <consortium name="Ensembl"/>
        </authorList>
    </citation>
    <scope>IDENTIFICATION</scope>
</reference>
<evidence type="ECO:0000259" key="16">
    <source>
        <dbReference type="PROSITE" id="PS50835"/>
    </source>
</evidence>
<reference evidence="19" key="1">
    <citation type="submission" date="2011-08" db="EMBL/GenBank/DDBJ databases">
        <title>The draft genome of Latimeria chalumnae.</title>
        <authorList>
            <person name="Di Palma F."/>
            <person name="Alfoldi J."/>
            <person name="Johnson J."/>
            <person name="Berlin A."/>
            <person name="Gnerre S."/>
            <person name="Jaffe D."/>
            <person name="MacCallum I."/>
            <person name="Young S."/>
            <person name="Walker B.J."/>
            <person name="Lander E."/>
            <person name="Lindblad-Toh K."/>
        </authorList>
    </citation>
    <scope>NUCLEOTIDE SEQUENCE [LARGE SCALE GENOMIC DNA]</scope>
    <source>
        <strain evidence="19">Wild caught</strain>
    </source>
</reference>
<organism evidence="18 19">
    <name type="scientific">Latimeria chalumnae</name>
    <name type="common">Coelacanth</name>
    <dbReference type="NCBI Taxonomy" id="7897"/>
    <lineage>
        <taxon>Eukaryota</taxon>
        <taxon>Metazoa</taxon>
        <taxon>Chordata</taxon>
        <taxon>Craniata</taxon>
        <taxon>Vertebrata</taxon>
        <taxon>Euteleostomi</taxon>
        <taxon>Coelacanthiformes</taxon>
        <taxon>Coelacanthidae</taxon>
        <taxon>Latimeria</taxon>
    </lineage>
</organism>
<evidence type="ECO:0000256" key="11">
    <source>
        <dbReference type="ARBA" id="ARBA00023157"/>
    </source>
</evidence>
<evidence type="ECO:0000256" key="5">
    <source>
        <dbReference type="ARBA" id="ARBA00022692"/>
    </source>
</evidence>
<evidence type="ECO:0000256" key="4">
    <source>
        <dbReference type="ARBA" id="ARBA00022553"/>
    </source>
</evidence>
<keyword evidence="8" id="KW-0524">Neurogenesis</keyword>
<dbReference type="GO" id="GO:0030215">
    <property type="term" value="F:semaphorin receptor binding"/>
    <property type="evidence" value="ECO:0007669"/>
    <property type="project" value="InterPro"/>
</dbReference>
<dbReference type="SMART" id="SM00423">
    <property type="entry name" value="PSI"/>
    <property type="match status" value="1"/>
</dbReference>
<evidence type="ECO:0000256" key="13">
    <source>
        <dbReference type="ARBA" id="ARBA00023319"/>
    </source>
</evidence>
<dbReference type="SUPFAM" id="SSF101912">
    <property type="entry name" value="Sema domain"/>
    <property type="match status" value="1"/>
</dbReference>
<evidence type="ECO:0000313" key="19">
    <source>
        <dbReference type="Proteomes" id="UP000008672"/>
    </source>
</evidence>
<dbReference type="PROSITE" id="PS50835">
    <property type="entry name" value="IG_LIKE"/>
    <property type="match status" value="1"/>
</dbReference>
<keyword evidence="4" id="KW-0597">Phosphoprotein</keyword>
<dbReference type="PANTHER" id="PTHR11036">
    <property type="entry name" value="SEMAPHORIN"/>
    <property type="match status" value="1"/>
</dbReference>
<dbReference type="SUPFAM" id="SSF103575">
    <property type="entry name" value="Plexin repeat"/>
    <property type="match status" value="1"/>
</dbReference>
<keyword evidence="12" id="KW-0325">Glycoprotein</keyword>
<dbReference type="Gene3D" id="2.60.40.10">
    <property type="entry name" value="Immunoglobulins"/>
    <property type="match status" value="1"/>
</dbReference>
<dbReference type="InterPro" id="IPR007110">
    <property type="entry name" value="Ig-like_dom"/>
</dbReference>
<dbReference type="GO" id="GO:0005886">
    <property type="term" value="C:plasma membrane"/>
    <property type="evidence" value="ECO:0007669"/>
    <property type="project" value="TreeGrafter"/>
</dbReference>
<evidence type="ECO:0000256" key="12">
    <source>
        <dbReference type="ARBA" id="ARBA00023180"/>
    </source>
</evidence>
<evidence type="ECO:0000313" key="18">
    <source>
        <dbReference type="Ensembl" id="ENSLACP00000007229.1"/>
    </source>
</evidence>
<dbReference type="InterPro" id="IPR027231">
    <property type="entry name" value="Semaphorin"/>
</dbReference>
<protein>
    <submittedName>
        <fullName evidence="18">Semaphorin 4G</fullName>
    </submittedName>
</protein>
<dbReference type="PROSITE" id="PS51004">
    <property type="entry name" value="SEMA"/>
    <property type="match status" value="1"/>
</dbReference>
<dbReference type="STRING" id="7897.ENSLACP00000007229"/>
<dbReference type="EMBL" id="AFYH01204467">
    <property type="status" value="NOT_ANNOTATED_CDS"/>
    <property type="molecule type" value="Genomic_DNA"/>
</dbReference>
<dbReference type="EMBL" id="AFYH01204472">
    <property type="status" value="NOT_ANNOTATED_CDS"/>
    <property type="molecule type" value="Genomic_DNA"/>
</dbReference>
<dbReference type="Pfam" id="PF01403">
    <property type="entry name" value="Sema"/>
    <property type="match status" value="1"/>
</dbReference>
<dbReference type="InParanoid" id="H3AC58"/>
<dbReference type="GO" id="GO:0030335">
    <property type="term" value="P:positive regulation of cell migration"/>
    <property type="evidence" value="ECO:0007669"/>
    <property type="project" value="TreeGrafter"/>
</dbReference>
<sequence>FSELVDARRFDGSTLNYNTLLLEDRLGILYVGARGAIFALNTSDITDGFKKTISWQAPPWKRKECQDKGKNDEQTECFNHIRFLQRFNETHLYTCGTYAFAPLCAYIDIENFTLPSKFDEGKEKCPYDPEKGYTAVLVDGEMYSATRYEFKNTPDIKRSERVLRTEDWLNEANFVGSALVRESRNSSIGDDDKLYFFFTEQTEEESAYYGKPQVTRVARVCKNDLGGKRILLRKWTSFLKARLVCSIPDYGFHFNVLKSIYVLDQGSWDTTVFYGVFTSQWGNVKNSAVCQYDIADVRAAFEGPYMEYLEASQKWSRYTGEVPRPRPGSCITDTSRRAGFSTSKDLPDAVLTFLKKHTLMHMEVNPVRKRPLLLKRNVIYTRVAVHRVTALNNRQYQMVLLGTSDGWVHKAVEIGSQVHVIEEIQLFKDSQPVESLVVSQTQRSLYAGSQSGVVQLPLASCSKYTTCYDCVFARDPYCGWDGEACIDVAMAKNRSLMIQDLENRNPYCLNSFAHAPQRFPPRKKRTVLKGDDILLTCNLVSNLATTRWTLNGEEISAGGRYKVGADGLLVIDSDLLHSGNYCCHAEENGARHLVARYTVNVLPELPKLEPSAGPAQSPLPLPPKPEPQAMHGMTFIYVTLIAFLGGMCLVLSVVLLYIFWSQGRKATYRFGSAKHMGVELRTISGGSAPKAEGGGPGEYSDGLLQIIPGEDKHLPPPPPPPPLPTELTNGISSLPSVLRKMNGNNYVLLQQSEENSSPLYYSFTEELNKILEKRKKHTQLVEKPDESSV</sequence>
<dbReference type="Gene3D" id="2.130.10.10">
    <property type="entry name" value="YVTN repeat-like/Quinoprotein amine dehydrogenase"/>
    <property type="match status" value="1"/>
</dbReference>
<gene>
    <name evidence="18" type="primary">SEMA4G</name>
</gene>
<dbReference type="GO" id="GO:0045499">
    <property type="term" value="F:chemorepellent activity"/>
    <property type="evidence" value="ECO:0007669"/>
    <property type="project" value="TreeGrafter"/>
</dbReference>
<dbReference type="Gene3D" id="3.30.1680.10">
    <property type="entry name" value="ligand-binding face of the semaphorins, domain 2"/>
    <property type="match status" value="1"/>
</dbReference>
<dbReference type="SUPFAM" id="SSF48726">
    <property type="entry name" value="Immunoglobulin"/>
    <property type="match status" value="1"/>
</dbReference>
<dbReference type="EMBL" id="AFYH01204469">
    <property type="status" value="NOT_ANNOTATED_CDS"/>
    <property type="molecule type" value="Genomic_DNA"/>
</dbReference>
<dbReference type="InterPro" id="IPR036352">
    <property type="entry name" value="Semap_dom_sf"/>
</dbReference>
<dbReference type="InterPro" id="IPR036179">
    <property type="entry name" value="Ig-like_dom_sf"/>
</dbReference>
<keyword evidence="13" id="KW-0393">Immunoglobulin domain</keyword>
<keyword evidence="5 15" id="KW-0812">Transmembrane</keyword>
<dbReference type="PANTHER" id="PTHR11036:SF17">
    <property type="entry name" value="SEMAPHORIN-4G"/>
    <property type="match status" value="1"/>
</dbReference>
<dbReference type="EMBL" id="AFYH01204471">
    <property type="status" value="NOT_ANNOTATED_CDS"/>
    <property type="molecule type" value="Genomic_DNA"/>
</dbReference>
<dbReference type="AlphaFoldDB" id="H3AC58"/>
<accession>H3AC58</accession>